<gene>
    <name evidence="2" type="ORF">GCM10017577_33170</name>
</gene>
<feature type="transmembrane region" description="Helical" evidence="1">
    <location>
        <begin position="27"/>
        <end position="48"/>
    </location>
</feature>
<name>A0A9W6NX20_9PSEU</name>
<evidence type="ECO:0000256" key="1">
    <source>
        <dbReference type="SAM" id="Phobius"/>
    </source>
</evidence>
<dbReference type="PANTHER" id="PTHR42305:SF1">
    <property type="entry name" value="MEMBRANE PROTEIN RV1733C-RELATED"/>
    <property type="match status" value="1"/>
</dbReference>
<accession>A0A9W6NX20</accession>
<feature type="transmembrane region" description="Helical" evidence="1">
    <location>
        <begin position="136"/>
        <end position="161"/>
    </location>
</feature>
<keyword evidence="1" id="KW-1133">Transmembrane helix</keyword>
<evidence type="ECO:0000313" key="2">
    <source>
        <dbReference type="EMBL" id="GLL12176.1"/>
    </source>
</evidence>
<keyword evidence="1" id="KW-0472">Membrane</keyword>
<proteinExistence type="predicted"/>
<evidence type="ECO:0008006" key="4">
    <source>
        <dbReference type="Google" id="ProtNLM"/>
    </source>
</evidence>
<dbReference type="EMBL" id="BSFQ01000012">
    <property type="protein sequence ID" value="GLL12176.1"/>
    <property type="molecule type" value="Genomic_DNA"/>
</dbReference>
<dbReference type="AlphaFoldDB" id="A0A9W6NX20"/>
<dbReference type="InterPro" id="IPR039708">
    <property type="entry name" value="MT1774/Rv1733c-like"/>
</dbReference>
<comment type="caution">
    <text evidence="2">The sequence shown here is derived from an EMBL/GenBank/DDBJ whole genome shotgun (WGS) entry which is preliminary data.</text>
</comment>
<dbReference type="Proteomes" id="UP001143463">
    <property type="component" value="Unassembled WGS sequence"/>
</dbReference>
<organism evidence="2 3">
    <name type="scientific">Pseudonocardia halophobica</name>
    <dbReference type="NCBI Taxonomy" id="29401"/>
    <lineage>
        <taxon>Bacteria</taxon>
        <taxon>Bacillati</taxon>
        <taxon>Actinomycetota</taxon>
        <taxon>Actinomycetes</taxon>
        <taxon>Pseudonocardiales</taxon>
        <taxon>Pseudonocardiaceae</taxon>
        <taxon>Pseudonocardia</taxon>
    </lineage>
</organism>
<sequence length="189" mass="20406">MLAGEHARPSRPRRQDGRRRSDRVADLVAWLVSATVLVLLGASVLVGLEVHGDLTDRAAVEARDRTPITAVLTEDVPVLPEGRNRVPADVRWTDRTGVEHVGRTEVAGPRRAGDPVDAWVTADGRLVRAPLTGTEIVFVTVASAGAVLVIGGFVVAALAHLAAGGVARLRAAEWEREWDEVEPRWRDGR</sequence>
<evidence type="ECO:0000313" key="3">
    <source>
        <dbReference type="Proteomes" id="UP001143463"/>
    </source>
</evidence>
<dbReference type="RefSeq" id="WP_051737457.1">
    <property type="nucleotide sequence ID" value="NZ_BAAAUZ010000020.1"/>
</dbReference>
<reference evidence="2" key="2">
    <citation type="submission" date="2023-01" db="EMBL/GenBank/DDBJ databases">
        <authorList>
            <person name="Sun Q."/>
            <person name="Evtushenko L."/>
        </authorList>
    </citation>
    <scope>NUCLEOTIDE SEQUENCE</scope>
    <source>
        <strain evidence="2">VKM Ac-1069</strain>
    </source>
</reference>
<dbReference type="PANTHER" id="PTHR42305">
    <property type="entry name" value="MEMBRANE PROTEIN RV1733C-RELATED"/>
    <property type="match status" value="1"/>
</dbReference>
<keyword evidence="1" id="KW-0812">Transmembrane</keyword>
<keyword evidence="3" id="KW-1185">Reference proteome</keyword>
<protein>
    <recommendedName>
        <fullName evidence="4">Integral membrane protein</fullName>
    </recommendedName>
</protein>
<reference evidence="2" key="1">
    <citation type="journal article" date="2014" name="Int. J. Syst. Evol. Microbiol.">
        <title>Complete genome sequence of Corynebacterium casei LMG S-19264T (=DSM 44701T), isolated from a smear-ripened cheese.</title>
        <authorList>
            <consortium name="US DOE Joint Genome Institute (JGI-PGF)"/>
            <person name="Walter F."/>
            <person name="Albersmeier A."/>
            <person name="Kalinowski J."/>
            <person name="Ruckert C."/>
        </authorList>
    </citation>
    <scope>NUCLEOTIDE SEQUENCE</scope>
    <source>
        <strain evidence="2">VKM Ac-1069</strain>
    </source>
</reference>